<evidence type="ECO:0000313" key="1">
    <source>
        <dbReference type="EMBL" id="ADN09430.1"/>
    </source>
</evidence>
<dbReference type="AlphaFoldDB" id="E0UTY6"/>
<dbReference type="eggNOG" id="ENOG5032FYS">
    <property type="taxonomic scope" value="Bacteria"/>
</dbReference>
<dbReference type="HOGENOM" id="CLU_1748715_0_0_7"/>
<dbReference type="EMBL" id="CP002205">
    <property type="protein sequence ID" value="ADN09430.1"/>
    <property type="molecule type" value="Genomic_DNA"/>
</dbReference>
<keyword evidence="2" id="KW-1185">Reference proteome</keyword>
<dbReference type="STRING" id="563040.Saut_1383"/>
<accession>E0UTY6</accession>
<organism evidence="1 2">
    <name type="scientific">Sulfurimonas autotrophica (strain ATCC BAA-671 / DSM 16294 / JCM 11897 / OK10)</name>
    <dbReference type="NCBI Taxonomy" id="563040"/>
    <lineage>
        <taxon>Bacteria</taxon>
        <taxon>Pseudomonadati</taxon>
        <taxon>Campylobacterota</taxon>
        <taxon>Epsilonproteobacteria</taxon>
        <taxon>Campylobacterales</taxon>
        <taxon>Sulfurimonadaceae</taxon>
        <taxon>Sulfurimonas</taxon>
    </lineage>
</organism>
<gene>
    <name evidence="1" type="ordered locus">Saut_1383</name>
</gene>
<evidence type="ECO:0008006" key="3">
    <source>
        <dbReference type="Google" id="ProtNLM"/>
    </source>
</evidence>
<dbReference type="KEGG" id="sua:Saut_1383"/>
<dbReference type="OrthoDB" id="9847875at2"/>
<name>E0UTY6_SULAO</name>
<protein>
    <recommendedName>
        <fullName evidence="3">GGDEF domain-containing protein</fullName>
    </recommendedName>
</protein>
<proteinExistence type="predicted"/>
<reference evidence="2" key="1">
    <citation type="journal article" date="2010" name="Stand. Genomic Sci.">
        <title>Complete genome sequence of Sulfurimonas autotrophica type strain (OK10).</title>
        <authorList>
            <person name="Sikorski J."/>
            <person name="Munk C."/>
            <person name="Lapidus A."/>
            <person name="Djao O."/>
            <person name="Lucas S."/>
            <person name="Glavina Del Rio T."/>
            <person name="Nolan M."/>
            <person name="Tice H."/>
            <person name="Han C."/>
            <person name="Cheng J."/>
            <person name="Tapia R."/>
            <person name="Goodwin L."/>
            <person name="Pitluck S."/>
            <person name="Liolios K."/>
            <person name="Ivanova N."/>
            <person name="Mavromatis K."/>
            <person name="Mikhailova N."/>
            <person name="Pati A."/>
            <person name="Sims D."/>
            <person name="Meincke L."/>
            <person name="Brettin T."/>
            <person name="Detter J."/>
            <person name="Chen A."/>
            <person name="Palaniappan K."/>
            <person name="Land M."/>
            <person name="Hauser L."/>
            <person name="Chang Y."/>
            <person name="Jeffries C."/>
            <person name="Rohde M."/>
            <person name="Lang E."/>
            <person name="Spring S."/>
            <person name="Goker M."/>
            <person name="Woyke T."/>
            <person name="Bristow J."/>
            <person name="Eisen J."/>
            <person name="Markowitz V."/>
            <person name="Hugenholtz P."/>
            <person name="Kyrpides N."/>
            <person name="Klenk H."/>
        </authorList>
    </citation>
    <scope>NUCLEOTIDE SEQUENCE [LARGE SCALE GENOMIC DNA]</scope>
    <source>
        <strain evidence="2">ATCC BAA-671 / DSM 16294 / JCM 11897 / OK10</strain>
    </source>
</reference>
<dbReference type="RefSeq" id="WP_013327183.1">
    <property type="nucleotide sequence ID" value="NC_014506.1"/>
</dbReference>
<evidence type="ECO:0000313" key="2">
    <source>
        <dbReference type="Proteomes" id="UP000007803"/>
    </source>
</evidence>
<sequence length="149" mass="17459">MPDILEYIKSNKGELFETILNDISEYKYRNARYDVEFSLVAIYCKNTFAVDVETLKKKLRQTDRLIYLNDNLCCIILDGISAELCAKAAENVNYHLLQINVNNKYYLSAADSQNYNPKYKNMIQSLLDRLEYAIENNLENIVIYQDYVI</sequence>
<dbReference type="Proteomes" id="UP000007803">
    <property type="component" value="Chromosome"/>
</dbReference>